<dbReference type="PROSITE" id="PS00894">
    <property type="entry name" value="HTH_DEOR_1"/>
    <property type="match status" value="1"/>
</dbReference>
<dbReference type="EMBL" id="LN515532">
    <property type="protein sequence ID" value="CEA16165.1"/>
    <property type="molecule type" value="Genomic_DNA"/>
</dbReference>
<proteinExistence type="predicted"/>
<dbReference type="KEGG" id="pbt:ING2E5B_1417"/>
<dbReference type="InterPro" id="IPR036388">
    <property type="entry name" value="WH-like_DNA-bd_sf"/>
</dbReference>
<dbReference type="SMART" id="SM00420">
    <property type="entry name" value="HTH_DEOR"/>
    <property type="match status" value="1"/>
</dbReference>
<keyword evidence="6" id="KW-1185">Reference proteome</keyword>
<dbReference type="Gene3D" id="1.10.10.10">
    <property type="entry name" value="Winged helix-like DNA-binding domain superfamily/Winged helix DNA-binding domain"/>
    <property type="match status" value="1"/>
</dbReference>
<dbReference type="GO" id="GO:0003677">
    <property type="term" value="F:DNA binding"/>
    <property type="evidence" value="ECO:0007669"/>
    <property type="project" value="UniProtKB-KW"/>
</dbReference>
<sequence length="263" mass="29745">MENFSTNERRADIIQLINQHNRVTVEELCKRYSLSEVTIRKDLEVLKKRNLLFRVRGGAIKIPTANIDGNDVHIESKRLFHHKQKKAIGKMAATLINENETIIIDSGTTTMEIAKNLHRFQKLTIVTNAIDIALEVSKYNRFDVILLGGYLRGSSLSTVGPLAESVLKVIYCDKLFLGVDSFNIEEGISTPNIEEANINQTMITMAKETIAVFDSSKFNKRSFAFISKVTDLKAVVTDEDTPSHLVADLRNKKIEVYLTPYDR</sequence>
<evidence type="ECO:0000256" key="1">
    <source>
        <dbReference type="ARBA" id="ARBA00023015"/>
    </source>
</evidence>
<dbReference type="InterPro" id="IPR036390">
    <property type="entry name" value="WH_DNA-bd_sf"/>
</dbReference>
<evidence type="ECO:0000259" key="4">
    <source>
        <dbReference type="PROSITE" id="PS51000"/>
    </source>
</evidence>
<dbReference type="PROSITE" id="PS51000">
    <property type="entry name" value="HTH_DEOR_2"/>
    <property type="match status" value="1"/>
</dbReference>
<dbReference type="HOGENOM" id="CLU_060699_1_4_10"/>
<protein>
    <submittedName>
        <fullName evidence="5">Transcriptional regulator, DeoR family</fullName>
    </submittedName>
</protein>
<dbReference type="PRINTS" id="PR00037">
    <property type="entry name" value="HTHLACR"/>
</dbReference>
<dbReference type="OrthoDB" id="9797223at2"/>
<dbReference type="GO" id="GO:0003700">
    <property type="term" value="F:DNA-binding transcription factor activity"/>
    <property type="evidence" value="ECO:0007669"/>
    <property type="project" value="InterPro"/>
</dbReference>
<dbReference type="SMART" id="SM01134">
    <property type="entry name" value="DeoRC"/>
    <property type="match status" value="1"/>
</dbReference>
<evidence type="ECO:0000256" key="3">
    <source>
        <dbReference type="ARBA" id="ARBA00023163"/>
    </source>
</evidence>
<evidence type="ECO:0000313" key="6">
    <source>
        <dbReference type="Proteomes" id="UP000032417"/>
    </source>
</evidence>
<dbReference type="InterPro" id="IPR050313">
    <property type="entry name" value="Carb_Metab_HTH_regulators"/>
</dbReference>
<evidence type="ECO:0000313" key="5">
    <source>
        <dbReference type="EMBL" id="CEA16165.1"/>
    </source>
</evidence>
<dbReference type="Gene3D" id="3.40.50.1360">
    <property type="match status" value="1"/>
</dbReference>
<name>A0A098BZV8_9BACT</name>
<gene>
    <name evidence="5" type="ORF">ING2E5B_1417</name>
</gene>
<dbReference type="SUPFAM" id="SSF100950">
    <property type="entry name" value="NagB/RpiA/CoA transferase-like"/>
    <property type="match status" value="1"/>
</dbReference>
<keyword evidence="1" id="KW-0805">Transcription regulation</keyword>
<feature type="domain" description="HTH deoR-type" evidence="4">
    <location>
        <begin position="6"/>
        <end position="61"/>
    </location>
</feature>
<dbReference type="Pfam" id="PF08220">
    <property type="entry name" value="HTH_DeoR"/>
    <property type="match status" value="1"/>
</dbReference>
<dbReference type="Proteomes" id="UP000032417">
    <property type="component" value="Chromosome 1"/>
</dbReference>
<reference evidence="5 6" key="1">
    <citation type="submission" date="2014-08" db="EMBL/GenBank/DDBJ databases">
        <authorList>
            <person name="Wibberg D."/>
        </authorList>
    </citation>
    <scope>NUCLEOTIDE SEQUENCE [LARGE SCALE GENOMIC DNA]</scope>
    <source>
        <strain evidence="6">ING2-E5B</strain>
    </source>
</reference>
<dbReference type="PANTHER" id="PTHR30363:SF44">
    <property type="entry name" value="AGA OPERON TRANSCRIPTIONAL REPRESSOR-RELATED"/>
    <property type="match status" value="1"/>
</dbReference>
<evidence type="ECO:0000256" key="2">
    <source>
        <dbReference type="ARBA" id="ARBA00023125"/>
    </source>
</evidence>
<accession>A0A098BZV8</accession>
<dbReference type="PANTHER" id="PTHR30363">
    <property type="entry name" value="HTH-TYPE TRANSCRIPTIONAL REGULATOR SRLR-RELATED"/>
    <property type="match status" value="1"/>
</dbReference>
<dbReference type="AlphaFoldDB" id="A0A098BZV8"/>
<dbReference type="InterPro" id="IPR018356">
    <property type="entry name" value="Tscrpt_reg_HTH_DeoR_CS"/>
</dbReference>
<dbReference type="SUPFAM" id="SSF46785">
    <property type="entry name" value="Winged helix' DNA-binding domain"/>
    <property type="match status" value="1"/>
</dbReference>
<keyword evidence="2" id="KW-0238">DNA-binding</keyword>
<organism evidence="5 6">
    <name type="scientific">Fermentimonas caenicola</name>
    <dbReference type="NCBI Taxonomy" id="1562970"/>
    <lineage>
        <taxon>Bacteria</taxon>
        <taxon>Pseudomonadati</taxon>
        <taxon>Bacteroidota</taxon>
        <taxon>Bacteroidia</taxon>
        <taxon>Bacteroidales</taxon>
        <taxon>Dysgonomonadaceae</taxon>
        <taxon>Fermentimonas</taxon>
    </lineage>
</organism>
<dbReference type="InterPro" id="IPR014036">
    <property type="entry name" value="DeoR-like_C"/>
</dbReference>
<dbReference type="STRING" id="1562970.ING2E5B_1417"/>
<keyword evidence="3" id="KW-0804">Transcription</keyword>
<dbReference type="InterPro" id="IPR001034">
    <property type="entry name" value="DeoR_HTH"/>
</dbReference>
<dbReference type="InterPro" id="IPR037171">
    <property type="entry name" value="NagB/RpiA_transferase-like"/>
</dbReference>
<dbReference type="Pfam" id="PF00455">
    <property type="entry name" value="DeoRC"/>
    <property type="match status" value="1"/>
</dbReference>
<dbReference type="PATRIC" id="fig|1562970.3.peg.1403"/>